<sequence length="65" mass="7081">MAKMTAEEVVERMKGIPDFILSKIAEIPDSYDKEATVAEGSIFERCPKCGLLHPRVIKGGKTSTG</sequence>
<dbReference type="Proteomes" id="UP000264002">
    <property type="component" value="Unassembled WGS sequence"/>
</dbReference>
<gene>
    <name evidence="1" type="ORF">DYP60_01470</name>
</gene>
<reference evidence="1 2" key="2">
    <citation type="submission" date="2018-09" db="EMBL/GenBank/DDBJ databases">
        <title>Genome of Sphaerochaeta halotolerans strain 4-11.</title>
        <authorList>
            <person name="Nazina T.N."/>
            <person name="Sokolova D.S."/>
        </authorList>
    </citation>
    <scope>NUCLEOTIDE SEQUENCE [LARGE SCALE GENOMIC DNA]</scope>
    <source>
        <strain evidence="1 2">4-11</strain>
    </source>
</reference>
<keyword evidence="2" id="KW-1185">Reference proteome</keyword>
<accession>A0A372MLJ3</accession>
<dbReference type="AlphaFoldDB" id="A0A372MLJ3"/>
<reference evidence="2" key="1">
    <citation type="submission" date="2018-08" db="EMBL/GenBank/DDBJ databases">
        <authorList>
            <person name="Grouzdev D.S."/>
            <person name="Krutkina M.S."/>
        </authorList>
    </citation>
    <scope>NUCLEOTIDE SEQUENCE [LARGE SCALE GENOMIC DNA]</scope>
    <source>
        <strain evidence="2">4-11</strain>
    </source>
</reference>
<dbReference type="RefSeq" id="WP_117329082.1">
    <property type="nucleotide sequence ID" value="NZ_QUWK01000001.1"/>
</dbReference>
<protein>
    <submittedName>
        <fullName evidence="1">Uncharacterized protein</fullName>
    </submittedName>
</protein>
<name>A0A372MLJ3_9SPIR</name>
<evidence type="ECO:0000313" key="2">
    <source>
        <dbReference type="Proteomes" id="UP000264002"/>
    </source>
</evidence>
<proteinExistence type="predicted"/>
<dbReference type="EMBL" id="QUWK01000001">
    <property type="protein sequence ID" value="RFU96263.1"/>
    <property type="molecule type" value="Genomic_DNA"/>
</dbReference>
<evidence type="ECO:0000313" key="1">
    <source>
        <dbReference type="EMBL" id="RFU96263.1"/>
    </source>
</evidence>
<comment type="caution">
    <text evidence="1">The sequence shown here is derived from an EMBL/GenBank/DDBJ whole genome shotgun (WGS) entry which is preliminary data.</text>
</comment>
<organism evidence="1 2">
    <name type="scientific">Sphaerochaeta halotolerans</name>
    <dbReference type="NCBI Taxonomy" id="2293840"/>
    <lineage>
        <taxon>Bacteria</taxon>
        <taxon>Pseudomonadati</taxon>
        <taxon>Spirochaetota</taxon>
        <taxon>Spirochaetia</taxon>
        <taxon>Spirochaetales</taxon>
        <taxon>Sphaerochaetaceae</taxon>
        <taxon>Sphaerochaeta</taxon>
    </lineage>
</organism>